<dbReference type="PROSITE" id="PS01124">
    <property type="entry name" value="HTH_ARAC_FAMILY_2"/>
    <property type="match status" value="1"/>
</dbReference>
<dbReference type="PANTHER" id="PTHR43280">
    <property type="entry name" value="ARAC-FAMILY TRANSCRIPTIONAL REGULATOR"/>
    <property type="match status" value="1"/>
</dbReference>
<reference evidence="5" key="1">
    <citation type="submission" date="2020-10" db="EMBL/GenBank/DDBJ databases">
        <authorList>
            <person name="Gilroy R."/>
        </authorList>
    </citation>
    <scope>NUCLEOTIDE SEQUENCE</scope>
    <source>
        <strain evidence="5">20514</strain>
    </source>
</reference>
<protein>
    <submittedName>
        <fullName evidence="5">AraC family transcriptional regulator</fullName>
    </submittedName>
</protein>
<dbReference type="Gene3D" id="1.10.10.60">
    <property type="entry name" value="Homeodomain-like"/>
    <property type="match status" value="1"/>
</dbReference>
<organism evidence="5 6">
    <name type="scientific">Candidatus Cryptobacteroides merdigallinarum</name>
    <dbReference type="NCBI Taxonomy" id="2840770"/>
    <lineage>
        <taxon>Bacteria</taxon>
        <taxon>Pseudomonadati</taxon>
        <taxon>Bacteroidota</taxon>
        <taxon>Bacteroidia</taxon>
        <taxon>Bacteroidales</taxon>
        <taxon>Candidatus Cryptobacteroides</taxon>
    </lineage>
</organism>
<feature type="domain" description="HTH araC/xylS-type" evidence="4">
    <location>
        <begin position="205"/>
        <end position="303"/>
    </location>
</feature>
<dbReference type="GO" id="GO:0043565">
    <property type="term" value="F:sequence-specific DNA binding"/>
    <property type="evidence" value="ECO:0007669"/>
    <property type="project" value="InterPro"/>
</dbReference>
<keyword evidence="2" id="KW-0238">DNA-binding</keyword>
<dbReference type="PANTHER" id="PTHR43280:SF32">
    <property type="entry name" value="TRANSCRIPTIONAL REGULATORY PROTEIN"/>
    <property type="match status" value="1"/>
</dbReference>
<proteinExistence type="predicted"/>
<keyword evidence="1" id="KW-0805">Transcription regulation</keyword>
<evidence type="ECO:0000256" key="3">
    <source>
        <dbReference type="ARBA" id="ARBA00023163"/>
    </source>
</evidence>
<evidence type="ECO:0000256" key="2">
    <source>
        <dbReference type="ARBA" id="ARBA00023125"/>
    </source>
</evidence>
<name>A0A9D9ENX8_9BACT</name>
<evidence type="ECO:0000313" key="6">
    <source>
        <dbReference type="Proteomes" id="UP000810252"/>
    </source>
</evidence>
<dbReference type="SMART" id="SM00342">
    <property type="entry name" value="HTH_ARAC"/>
    <property type="match status" value="1"/>
</dbReference>
<keyword evidence="3" id="KW-0804">Transcription</keyword>
<accession>A0A9D9ENX8</accession>
<reference evidence="5" key="2">
    <citation type="journal article" date="2021" name="PeerJ">
        <title>Extensive microbial diversity within the chicken gut microbiome revealed by metagenomics and culture.</title>
        <authorList>
            <person name="Gilroy R."/>
            <person name="Ravi A."/>
            <person name="Getino M."/>
            <person name="Pursley I."/>
            <person name="Horton D.L."/>
            <person name="Alikhan N.F."/>
            <person name="Baker D."/>
            <person name="Gharbi K."/>
            <person name="Hall N."/>
            <person name="Watson M."/>
            <person name="Adriaenssens E.M."/>
            <person name="Foster-Nyarko E."/>
            <person name="Jarju S."/>
            <person name="Secka A."/>
            <person name="Antonio M."/>
            <person name="Oren A."/>
            <person name="Chaudhuri R.R."/>
            <person name="La Ragione R."/>
            <person name="Hildebrand F."/>
            <person name="Pallen M.J."/>
        </authorList>
    </citation>
    <scope>NUCLEOTIDE SEQUENCE</scope>
    <source>
        <strain evidence="5">20514</strain>
    </source>
</reference>
<dbReference type="AlphaFoldDB" id="A0A9D9ENX8"/>
<comment type="caution">
    <text evidence="5">The sequence shown here is derived from an EMBL/GenBank/DDBJ whole genome shotgun (WGS) entry which is preliminary data.</text>
</comment>
<dbReference type="SUPFAM" id="SSF46689">
    <property type="entry name" value="Homeodomain-like"/>
    <property type="match status" value="1"/>
</dbReference>
<sequence>MDDSAYTISLAQFRRLFPVSSCLGMGDDVCLVNVRYDENLSVLRHPCRFDGFLAFFCASGRMKVMINLTEFTVEENSMFVNIPGNVVSVSWVDETRKEDLQVIVIAMTGEYMSSLDVDIAKLSGKGIALMDRPFFFIKDDEKRIAERYVTLAADILGSNLMYKRESISALLSSIFFLAGGIVEQRIIDAGLKPVPETDRSREVFRQFLGLVAEYHTRERSVSFYAGKLCLTPKYLARLVKTATGKSASDWIGDYVTLEAKNMLRYSSLPVKEIVSRLNFPDASTFHKFFKARTGLTPVEYRKDGRRNT</sequence>
<dbReference type="GO" id="GO:0003700">
    <property type="term" value="F:DNA-binding transcription factor activity"/>
    <property type="evidence" value="ECO:0007669"/>
    <property type="project" value="InterPro"/>
</dbReference>
<evidence type="ECO:0000256" key="1">
    <source>
        <dbReference type="ARBA" id="ARBA00023015"/>
    </source>
</evidence>
<gene>
    <name evidence="5" type="ORF">IAC29_04935</name>
</gene>
<evidence type="ECO:0000259" key="4">
    <source>
        <dbReference type="PROSITE" id="PS01124"/>
    </source>
</evidence>
<dbReference type="Proteomes" id="UP000810252">
    <property type="component" value="Unassembled WGS sequence"/>
</dbReference>
<dbReference type="EMBL" id="JADIMQ010000072">
    <property type="protein sequence ID" value="MBO8448599.1"/>
    <property type="molecule type" value="Genomic_DNA"/>
</dbReference>
<evidence type="ECO:0000313" key="5">
    <source>
        <dbReference type="EMBL" id="MBO8448599.1"/>
    </source>
</evidence>
<dbReference type="Pfam" id="PF12833">
    <property type="entry name" value="HTH_18"/>
    <property type="match status" value="1"/>
</dbReference>
<dbReference type="InterPro" id="IPR009057">
    <property type="entry name" value="Homeodomain-like_sf"/>
</dbReference>
<dbReference type="InterPro" id="IPR018060">
    <property type="entry name" value="HTH_AraC"/>
</dbReference>